<dbReference type="EMBL" id="BROQ01000010">
    <property type="protein sequence ID" value="GKZ18143.1"/>
    <property type="molecule type" value="Genomic_DNA"/>
</dbReference>
<comment type="caution">
    <text evidence="1">The sequence shown here is derived from an EMBL/GenBank/DDBJ whole genome shotgun (WGS) entry which is preliminary data.</text>
</comment>
<name>A0A9W5YKI9_9EURO</name>
<organism evidence="1 2">
    <name type="scientific">Aspergillus brasiliensis</name>
    <dbReference type="NCBI Taxonomy" id="319629"/>
    <lineage>
        <taxon>Eukaryota</taxon>
        <taxon>Fungi</taxon>
        <taxon>Dikarya</taxon>
        <taxon>Ascomycota</taxon>
        <taxon>Pezizomycotina</taxon>
        <taxon>Eurotiomycetes</taxon>
        <taxon>Eurotiomycetidae</taxon>
        <taxon>Eurotiales</taxon>
        <taxon>Aspergillaceae</taxon>
        <taxon>Aspergillus</taxon>
        <taxon>Aspergillus subgen. Circumdati</taxon>
    </lineage>
</organism>
<protein>
    <recommendedName>
        <fullName evidence="3">F-box domain-containing protein</fullName>
    </recommendedName>
</protein>
<reference evidence="1" key="1">
    <citation type="submission" date="2022-07" db="EMBL/GenBank/DDBJ databases">
        <title>Taxonomy of Aspergillus series Nigri: significant species reduction supported by multi-species coalescent approaches.</title>
        <authorList>
            <person name="Bian C."/>
            <person name="Kusuya Y."/>
            <person name="Sklenar F."/>
            <person name="D'hooge E."/>
            <person name="Yaguchi T."/>
            <person name="Takahashi H."/>
            <person name="Hubka V."/>
        </authorList>
    </citation>
    <scope>NUCLEOTIDE SEQUENCE</scope>
    <source>
        <strain evidence="1">CBS 733.88</strain>
    </source>
</reference>
<proteinExistence type="predicted"/>
<evidence type="ECO:0000313" key="1">
    <source>
        <dbReference type="EMBL" id="GKZ18143.1"/>
    </source>
</evidence>
<evidence type="ECO:0000313" key="2">
    <source>
        <dbReference type="Proteomes" id="UP001143548"/>
    </source>
</evidence>
<gene>
    <name evidence="1" type="ORF">AbraCBS73388_000302</name>
</gene>
<evidence type="ECO:0008006" key="3">
    <source>
        <dbReference type="Google" id="ProtNLM"/>
    </source>
</evidence>
<dbReference type="Proteomes" id="UP001143548">
    <property type="component" value="Unassembled WGS sequence"/>
</dbReference>
<sequence>MAANKTSWHYLPAEIRLLVLKALVQDDCSLAGFATVSREWQTVIEKQNFARIKLTPSRLADFGSILQRNRAFVRYIWLCVKLEEYDCTLCVPRFKESIGIRNADNAMVLTTLLDLFSILSAWERNGSLLLDISIHSASGSEHWFKYLTFESDIPSDKSDRNVCGGRSILAKLHYPQHEGIAGGRDCTLPGACFDKIFKEIMEEGLFDDDEKESHSVPVVTGMLLRQQIRPRRRPTVLTEMFARLPAIQEIFYEPWREWDRILHDLTTARAR</sequence>
<accession>A0A9W5YKI9</accession>
<dbReference type="AlphaFoldDB" id="A0A9W5YKI9"/>